<name>A0A098YUF5_9BACT</name>
<gene>
    <name evidence="4" type="ORF">HMPREF9304_01315</name>
</gene>
<feature type="domain" description="DUF6242" evidence="3">
    <location>
        <begin position="159"/>
        <end position="461"/>
    </location>
</feature>
<evidence type="ECO:0000313" key="4">
    <source>
        <dbReference type="EMBL" id="KGI22987.1"/>
    </source>
</evidence>
<evidence type="ECO:0000259" key="3">
    <source>
        <dbReference type="Pfam" id="PF25852"/>
    </source>
</evidence>
<evidence type="ECO:0000259" key="2">
    <source>
        <dbReference type="Pfam" id="PF19755"/>
    </source>
</evidence>
<dbReference type="Pfam" id="PF25852">
    <property type="entry name" value="DUF6242_C"/>
    <property type="match status" value="1"/>
</dbReference>
<dbReference type="InterPro" id="IPR015943">
    <property type="entry name" value="WD40/YVTN_repeat-like_dom_sf"/>
</dbReference>
<feature type="chain" id="PRO_5001951494" description="BNR/Asp-box repeat protein" evidence="1">
    <location>
        <begin position="20"/>
        <end position="468"/>
    </location>
</feature>
<dbReference type="InterPro" id="IPR058667">
    <property type="entry name" value="DUF6242_C"/>
</dbReference>
<evidence type="ECO:0000313" key="5">
    <source>
        <dbReference type="Proteomes" id="UP000029723"/>
    </source>
</evidence>
<dbReference type="EMBL" id="JRPQ01000026">
    <property type="protein sequence ID" value="KGI22987.1"/>
    <property type="molecule type" value="Genomic_DNA"/>
</dbReference>
<proteinExistence type="predicted"/>
<dbReference type="RefSeq" id="WP_036926006.1">
    <property type="nucleotide sequence ID" value="NZ_JRPQ01000026.1"/>
</dbReference>
<feature type="signal peptide" evidence="1">
    <location>
        <begin position="1"/>
        <end position="19"/>
    </location>
</feature>
<protein>
    <recommendedName>
        <fullName evidence="6">BNR/Asp-box repeat protein</fullName>
    </recommendedName>
</protein>
<reference evidence="4 5" key="1">
    <citation type="submission" date="2014-07" db="EMBL/GenBank/DDBJ databases">
        <authorList>
            <person name="McCorrison J."/>
            <person name="Sanka R."/>
            <person name="Torralba M."/>
            <person name="Gillis M."/>
            <person name="Haft D.H."/>
            <person name="Methe B."/>
            <person name="Sutton G."/>
            <person name="Nelson K.E."/>
        </authorList>
    </citation>
    <scope>NUCLEOTIDE SEQUENCE [LARGE SCALE GENOMIC DNA]</scope>
    <source>
        <strain evidence="4 5">S9-PR14</strain>
    </source>
</reference>
<accession>A0A098YUF5</accession>
<dbReference type="SUPFAM" id="SSF110296">
    <property type="entry name" value="Oligoxyloglucan reducing end-specific cellobiohydrolase"/>
    <property type="match status" value="1"/>
</dbReference>
<sequence>MKRRYLPLVSLFFIAPLLASCLSNDDEETIAYNDAAITSFSIKTLKRVVHTKSKSGADSSYVANFPASDYHFYINQLTREIYNPDSLPLGIDASKVLATITTKNAGVLGVKNVANDSVKFYKATDSLDFVQPRQIVVYNQAGTALATYKVHVNVHREAPDVFKWSQPVKQQSALGALTGMRVLVNNGRLYVFGTEGEHAKLYTATTKSGADWHELSTNVPLSTQAWQNVALMGQTFYVYNNGVLLSSADAQNWQKVADVALKHLVGATENKLYALSSEGQLVMSSDQGKSWTRENLDGQEGQLPQKDFSLLVLPVKTNRGVNRLFLAGTTDKNNCLWSKINDADPNAEQQPWTFFSQRSTDRYALPNMNHLQVVKNGDALIAMGGAGMGESSAVKPFAQFYRSIDGGLSWHQYGNLTFPKDFQSSATSFAMASDENHYLWIICGETGQVWKGRFNELGWKKVQKSFTE</sequence>
<dbReference type="AlphaFoldDB" id="A0A098YUF5"/>
<evidence type="ECO:0000256" key="1">
    <source>
        <dbReference type="SAM" id="SignalP"/>
    </source>
</evidence>
<keyword evidence="1" id="KW-0732">Signal</keyword>
<comment type="caution">
    <text evidence="4">The sequence shown here is derived from an EMBL/GenBank/DDBJ whole genome shotgun (WGS) entry which is preliminary data.</text>
</comment>
<feature type="domain" description="DUF6242" evidence="2">
    <location>
        <begin position="40"/>
        <end position="152"/>
    </location>
</feature>
<dbReference type="Pfam" id="PF19755">
    <property type="entry name" value="DUF6242"/>
    <property type="match status" value="1"/>
</dbReference>
<dbReference type="PROSITE" id="PS51257">
    <property type="entry name" value="PROKAR_LIPOPROTEIN"/>
    <property type="match status" value="1"/>
</dbReference>
<dbReference type="InterPro" id="IPR046209">
    <property type="entry name" value="DUF6242_N"/>
</dbReference>
<dbReference type="OrthoDB" id="1078890at2"/>
<organism evidence="4 5">
    <name type="scientific">Hoylesella timonensis S9-PR14</name>
    <dbReference type="NCBI Taxonomy" id="1401062"/>
    <lineage>
        <taxon>Bacteria</taxon>
        <taxon>Pseudomonadati</taxon>
        <taxon>Bacteroidota</taxon>
        <taxon>Bacteroidia</taxon>
        <taxon>Bacteroidales</taxon>
        <taxon>Prevotellaceae</taxon>
        <taxon>Hoylesella</taxon>
    </lineage>
</organism>
<dbReference type="Gene3D" id="2.130.10.10">
    <property type="entry name" value="YVTN repeat-like/Quinoprotein amine dehydrogenase"/>
    <property type="match status" value="1"/>
</dbReference>
<evidence type="ECO:0008006" key="6">
    <source>
        <dbReference type="Google" id="ProtNLM"/>
    </source>
</evidence>
<dbReference type="Proteomes" id="UP000029723">
    <property type="component" value="Unassembled WGS sequence"/>
</dbReference>